<sequence>MATFASPPRRFSYLSSASPSPPPPPLPSTFLSSSLLLPGHLAKPDGLRFFSSSKPVTAPPRPLSHPAAFFYGEERPLDTQTLLVTATVLAAVSLSLVLGLKGDPVPCERCAGNDPCINVVRMIFFNFDHHLSADNTMRWHKVCLLQQW</sequence>
<evidence type="ECO:0000256" key="1">
    <source>
        <dbReference type="SAM" id="MobiDB-lite"/>
    </source>
</evidence>
<dbReference type="GeneID" id="103697451"/>
<gene>
    <name evidence="3 4" type="primary">LOC103697451</name>
</gene>
<dbReference type="AlphaFoldDB" id="A0A8B7MS26"/>
<proteinExistence type="predicted"/>
<name>A0A8B7MS26_PHODC</name>
<dbReference type="OrthoDB" id="542764at2759"/>
<reference evidence="2" key="1">
    <citation type="journal article" date="2019" name="Nat. Commun.">
        <title>Genome-wide association mapping of date palm fruit traits.</title>
        <authorList>
            <person name="Hazzouri K.M."/>
            <person name="Gros-Balthazard M."/>
            <person name="Flowers J.M."/>
            <person name="Copetti D."/>
            <person name="Lemansour A."/>
            <person name="Lebrun M."/>
            <person name="Masmoudi K."/>
            <person name="Ferrand S."/>
            <person name="Dhar M.I."/>
            <person name="Fresquez Z.A."/>
            <person name="Rosas U."/>
            <person name="Zhang J."/>
            <person name="Talag J."/>
            <person name="Lee S."/>
            <person name="Kudrna D."/>
            <person name="Powell R.F."/>
            <person name="Leitch I.J."/>
            <person name="Krueger R.R."/>
            <person name="Wing R.A."/>
            <person name="Amiri K.M.A."/>
            <person name="Purugganan M.D."/>
        </authorList>
    </citation>
    <scope>NUCLEOTIDE SEQUENCE [LARGE SCALE GENOMIC DNA]</scope>
    <source>
        <strain evidence="2">cv. Khalas</strain>
    </source>
</reference>
<evidence type="ECO:0000313" key="2">
    <source>
        <dbReference type="Proteomes" id="UP000228380"/>
    </source>
</evidence>
<reference evidence="3 4" key="2">
    <citation type="submission" date="2025-04" db="UniProtKB">
        <authorList>
            <consortium name="RefSeq"/>
        </authorList>
    </citation>
    <scope>IDENTIFICATION</scope>
    <source>
        <tissue evidence="3 4">Young leaves</tissue>
    </source>
</reference>
<evidence type="ECO:0000313" key="3">
    <source>
        <dbReference type="RefSeq" id="XP_017696162.1"/>
    </source>
</evidence>
<dbReference type="KEGG" id="pda:103697451"/>
<accession>A0A8B7MS26</accession>
<organism evidence="2 3">
    <name type="scientific">Phoenix dactylifera</name>
    <name type="common">Date palm</name>
    <dbReference type="NCBI Taxonomy" id="42345"/>
    <lineage>
        <taxon>Eukaryota</taxon>
        <taxon>Viridiplantae</taxon>
        <taxon>Streptophyta</taxon>
        <taxon>Embryophyta</taxon>
        <taxon>Tracheophyta</taxon>
        <taxon>Spermatophyta</taxon>
        <taxon>Magnoliopsida</taxon>
        <taxon>Liliopsida</taxon>
        <taxon>Arecaceae</taxon>
        <taxon>Coryphoideae</taxon>
        <taxon>Phoeniceae</taxon>
        <taxon>Phoenix</taxon>
    </lineage>
</organism>
<dbReference type="RefSeq" id="XP_038981956.1">
    <property type="nucleotide sequence ID" value="XM_039126028.1"/>
</dbReference>
<dbReference type="Proteomes" id="UP000228380">
    <property type="component" value="Chromosome 4"/>
</dbReference>
<protein>
    <submittedName>
        <fullName evidence="3 4">Uncharacterized protein LOC103697451 isoform X3</fullName>
    </submittedName>
</protein>
<keyword evidence="2" id="KW-1185">Reference proteome</keyword>
<feature type="region of interest" description="Disordered" evidence="1">
    <location>
        <begin position="1"/>
        <end position="25"/>
    </location>
</feature>
<dbReference type="RefSeq" id="XP_017696162.1">
    <property type="nucleotide sequence ID" value="XM_017840673.3"/>
</dbReference>
<evidence type="ECO:0000313" key="4">
    <source>
        <dbReference type="RefSeq" id="XP_038981956.1"/>
    </source>
</evidence>